<dbReference type="Proteomes" id="UP000013785">
    <property type="component" value="Unassembled WGS sequence"/>
</dbReference>
<protein>
    <recommendedName>
        <fullName evidence="3">HutD-family protein</fullName>
    </recommendedName>
</protein>
<dbReference type="InterPro" id="IPR014710">
    <property type="entry name" value="RmlC-like_jellyroll"/>
</dbReference>
<accession>R3TJX6</accession>
<dbReference type="AlphaFoldDB" id="R3TJX6"/>
<keyword evidence="2" id="KW-1185">Reference proteome</keyword>
<evidence type="ECO:0000313" key="2">
    <source>
        <dbReference type="Proteomes" id="UP000013785"/>
    </source>
</evidence>
<gene>
    <name evidence="1" type="ORF">UC3_03299</name>
</gene>
<comment type="caution">
    <text evidence="1">The sequence shown here is derived from an EMBL/GenBank/DDBJ whole genome shotgun (WGS) entry which is preliminary data.</text>
</comment>
<evidence type="ECO:0008006" key="3">
    <source>
        <dbReference type="Google" id="ProtNLM"/>
    </source>
</evidence>
<dbReference type="HOGENOM" id="CLU_090931_3_1_9"/>
<dbReference type="eggNOG" id="COG3758">
    <property type="taxonomic scope" value="Bacteria"/>
</dbReference>
<proteinExistence type="predicted"/>
<dbReference type="RefSeq" id="WP_010769930.1">
    <property type="nucleotide sequence ID" value="NZ_ASWE01000001.1"/>
</dbReference>
<dbReference type="Gene3D" id="2.60.120.10">
    <property type="entry name" value="Jelly Rolls"/>
    <property type="match status" value="1"/>
</dbReference>
<dbReference type="SUPFAM" id="SSF51182">
    <property type="entry name" value="RmlC-like cupins"/>
    <property type="match status" value="1"/>
</dbReference>
<reference evidence="1 2" key="1">
    <citation type="submission" date="2013-02" db="EMBL/GenBank/DDBJ databases">
        <title>The Genome Sequence of Enterococcus phoeniculicola BAA-412.</title>
        <authorList>
            <consortium name="The Broad Institute Genome Sequencing Platform"/>
            <consortium name="The Broad Institute Genome Sequencing Center for Infectious Disease"/>
            <person name="Earl A.M."/>
            <person name="Gilmore M.S."/>
            <person name="Lebreton F."/>
            <person name="Walker B."/>
            <person name="Young S.K."/>
            <person name="Zeng Q."/>
            <person name="Gargeya S."/>
            <person name="Fitzgerald M."/>
            <person name="Haas B."/>
            <person name="Abouelleil A."/>
            <person name="Alvarado L."/>
            <person name="Arachchi H.M."/>
            <person name="Berlin A.M."/>
            <person name="Chapman S.B."/>
            <person name="Dewar J."/>
            <person name="Goldberg J."/>
            <person name="Griggs A."/>
            <person name="Gujja S."/>
            <person name="Hansen M."/>
            <person name="Howarth C."/>
            <person name="Imamovic A."/>
            <person name="Larimer J."/>
            <person name="McCowan C."/>
            <person name="Murphy C."/>
            <person name="Neiman D."/>
            <person name="Pearson M."/>
            <person name="Priest M."/>
            <person name="Roberts A."/>
            <person name="Saif S."/>
            <person name="Shea T."/>
            <person name="Sisk P."/>
            <person name="Sykes S."/>
            <person name="Wortman J."/>
            <person name="Nusbaum C."/>
            <person name="Birren B."/>
        </authorList>
    </citation>
    <scope>NUCLEOTIDE SEQUENCE [LARGE SCALE GENOMIC DNA]</scope>
    <source>
        <strain evidence="1 2">ATCC BAA-412</strain>
    </source>
</reference>
<evidence type="ECO:0000313" key="1">
    <source>
        <dbReference type="EMBL" id="EOL41734.1"/>
    </source>
</evidence>
<dbReference type="PATRIC" id="fig|1158610.3.peg.3289"/>
<dbReference type="OrthoDB" id="9786443at2"/>
<name>R3TJX6_9ENTE</name>
<dbReference type="PANTHER" id="PTHR37943:SF1">
    <property type="entry name" value="PROTEIN VES"/>
    <property type="match status" value="1"/>
</dbReference>
<dbReference type="PANTHER" id="PTHR37943">
    <property type="entry name" value="PROTEIN VES"/>
    <property type="match status" value="1"/>
</dbReference>
<dbReference type="Pfam" id="PF05962">
    <property type="entry name" value="HutD"/>
    <property type="match status" value="1"/>
</dbReference>
<dbReference type="InterPro" id="IPR010282">
    <property type="entry name" value="Uncharacterised_HutD/Ves"/>
</dbReference>
<dbReference type="EMBL" id="AJAT01000018">
    <property type="protein sequence ID" value="EOL41734.1"/>
    <property type="molecule type" value="Genomic_DNA"/>
</dbReference>
<sequence length="186" mass="21461">MKIEHFTHNQYKQSTWSGGKTTELFLFPPEGDYQKRTFDYRISSATIEQQYSEFTLLPGYHRLLMPLEGSVILTHGEKTIRLDTYEVGEFDGALPTTSEGKCIDFNLIYKKSMQGEMKLVQAHNSLYSIEKDSYLYCIDECAVKINDATYFLKRYDSLALTEITEQTVLELLNKDDAVKLIYVSCT</sequence>
<organism evidence="1 2">
    <name type="scientific">Enterococcus phoeniculicola ATCC BAA-412</name>
    <dbReference type="NCBI Taxonomy" id="1158610"/>
    <lineage>
        <taxon>Bacteria</taxon>
        <taxon>Bacillati</taxon>
        <taxon>Bacillota</taxon>
        <taxon>Bacilli</taxon>
        <taxon>Lactobacillales</taxon>
        <taxon>Enterococcaceae</taxon>
        <taxon>Enterococcus</taxon>
    </lineage>
</organism>
<dbReference type="InterPro" id="IPR011051">
    <property type="entry name" value="RmlC_Cupin_sf"/>
</dbReference>
<dbReference type="STRING" id="154621.RV11_GL002742"/>